<reference evidence="2" key="1">
    <citation type="submission" date="2022-06" db="EMBL/GenBank/DDBJ databases">
        <authorList>
            <person name="Berger JAMES D."/>
            <person name="Berger JAMES D."/>
        </authorList>
    </citation>
    <scope>NUCLEOTIDE SEQUENCE [LARGE SCALE GENOMIC DNA]</scope>
</reference>
<protein>
    <submittedName>
        <fullName evidence="3 4">Uncharacterized protein</fullName>
    </submittedName>
</protein>
<evidence type="ECO:0000313" key="2">
    <source>
        <dbReference type="Proteomes" id="UP000050795"/>
    </source>
</evidence>
<keyword evidence="1" id="KW-0812">Transmembrane</keyword>
<evidence type="ECO:0000313" key="4">
    <source>
        <dbReference type="WBParaSite" id="TREG1_52650.2"/>
    </source>
</evidence>
<dbReference type="WBParaSite" id="TREG1_52650.1">
    <property type="protein sequence ID" value="TREG1_52650.1"/>
    <property type="gene ID" value="TREG1_52650"/>
</dbReference>
<proteinExistence type="predicted"/>
<keyword evidence="1" id="KW-0472">Membrane</keyword>
<evidence type="ECO:0000256" key="1">
    <source>
        <dbReference type="SAM" id="Phobius"/>
    </source>
</evidence>
<evidence type="ECO:0000313" key="3">
    <source>
        <dbReference type="WBParaSite" id="TREG1_52650.1"/>
    </source>
</evidence>
<accession>A0AA85K3N6</accession>
<keyword evidence="1" id="KW-1133">Transmembrane helix</keyword>
<feature type="transmembrane region" description="Helical" evidence="1">
    <location>
        <begin position="67"/>
        <end position="90"/>
    </location>
</feature>
<organism evidence="2 4">
    <name type="scientific">Trichobilharzia regenti</name>
    <name type="common">Nasal bird schistosome</name>
    <dbReference type="NCBI Taxonomy" id="157069"/>
    <lineage>
        <taxon>Eukaryota</taxon>
        <taxon>Metazoa</taxon>
        <taxon>Spiralia</taxon>
        <taxon>Lophotrochozoa</taxon>
        <taxon>Platyhelminthes</taxon>
        <taxon>Trematoda</taxon>
        <taxon>Digenea</taxon>
        <taxon>Strigeidida</taxon>
        <taxon>Schistosomatoidea</taxon>
        <taxon>Schistosomatidae</taxon>
        <taxon>Trichobilharzia</taxon>
    </lineage>
</organism>
<sequence>MCCCGYELISYVIMFILTIITTIYFVSGEDYLLMNEDLGKLGGLTTIQTTIDPVVLESYRKNTIKSFTIFGIIFGSMNVICWIASIIKAISDRKKIKKRNLARRKASMFKSESHRNTVLKDLIEPEKPVLTLPSIVDDVIQTKRQNTANTPKTPESPTIHHFSRCSSLRRSGSFKRSTVEIATPNSPSDVRYQSNEKDVSVNFVNPRV</sequence>
<feature type="transmembrane region" description="Helical" evidence="1">
    <location>
        <begin position="7"/>
        <end position="26"/>
    </location>
</feature>
<dbReference type="WBParaSite" id="TREG1_52650.2">
    <property type="protein sequence ID" value="TREG1_52650.2"/>
    <property type="gene ID" value="TREG1_52650"/>
</dbReference>
<name>A0AA85K3N6_TRIRE</name>
<dbReference type="AlphaFoldDB" id="A0AA85K3N6"/>
<reference evidence="3 4" key="2">
    <citation type="submission" date="2023-11" db="UniProtKB">
        <authorList>
            <consortium name="WormBaseParasite"/>
        </authorList>
    </citation>
    <scope>IDENTIFICATION</scope>
</reference>
<dbReference type="Proteomes" id="UP000050795">
    <property type="component" value="Unassembled WGS sequence"/>
</dbReference>
<keyword evidence="2" id="KW-1185">Reference proteome</keyword>